<evidence type="ECO:0000256" key="1">
    <source>
        <dbReference type="SAM" id="Phobius"/>
    </source>
</evidence>
<name>A0A6J5Q094_9CAUD</name>
<reference evidence="2" key="1">
    <citation type="submission" date="2020-05" db="EMBL/GenBank/DDBJ databases">
        <authorList>
            <person name="Chiriac C."/>
            <person name="Salcher M."/>
            <person name="Ghai R."/>
            <person name="Kavagutti S V."/>
        </authorList>
    </citation>
    <scope>NUCLEOTIDE SEQUENCE</scope>
</reference>
<keyword evidence="1" id="KW-0472">Membrane</keyword>
<dbReference type="PROSITE" id="PS51257">
    <property type="entry name" value="PROKAR_LIPOPROTEIN"/>
    <property type="match status" value="1"/>
</dbReference>
<sequence length="80" mass="8602">MHGCRWVAVCVSGWLLCGCVRVAVAVWRCVLLAAVAGTVSHAAACACVAAVWLLRLCSCCRVCFKAFFRRFKGFLCCAAV</sequence>
<evidence type="ECO:0000313" key="2">
    <source>
        <dbReference type="EMBL" id="CAB4175836.1"/>
    </source>
</evidence>
<keyword evidence="1" id="KW-0812">Transmembrane</keyword>
<proteinExistence type="predicted"/>
<organism evidence="2">
    <name type="scientific">uncultured Caudovirales phage</name>
    <dbReference type="NCBI Taxonomy" id="2100421"/>
    <lineage>
        <taxon>Viruses</taxon>
        <taxon>Duplodnaviria</taxon>
        <taxon>Heunggongvirae</taxon>
        <taxon>Uroviricota</taxon>
        <taxon>Caudoviricetes</taxon>
        <taxon>Peduoviridae</taxon>
        <taxon>Maltschvirus</taxon>
        <taxon>Maltschvirus maltsch</taxon>
    </lineage>
</organism>
<keyword evidence="1" id="KW-1133">Transmembrane helix</keyword>
<feature type="transmembrane region" description="Helical" evidence="1">
    <location>
        <begin position="41"/>
        <end position="64"/>
    </location>
</feature>
<gene>
    <name evidence="2" type="ORF">UFOVP996_41</name>
</gene>
<accession>A0A6J5Q094</accession>
<protein>
    <submittedName>
        <fullName evidence="2">Uncharacterized protein</fullName>
    </submittedName>
</protein>
<dbReference type="EMBL" id="LR796927">
    <property type="protein sequence ID" value="CAB4175836.1"/>
    <property type="molecule type" value="Genomic_DNA"/>
</dbReference>